<reference evidence="1 2" key="1">
    <citation type="journal article" date="2019" name="Nat. Ecol. Evol.">
        <title>Megaphylogeny resolves global patterns of mushroom evolution.</title>
        <authorList>
            <person name="Varga T."/>
            <person name="Krizsan K."/>
            <person name="Foldi C."/>
            <person name="Dima B."/>
            <person name="Sanchez-Garcia M."/>
            <person name="Sanchez-Ramirez S."/>
            <person name="Szollosi G.J."/>
            <person name="Szarkandi J.G."/>
            <person name="Papp V."/>
            <person name="Albert L."/>
            <person name="Andreopoulos W."/>
            <person name="Angelini C."/>
            <person name="Antonin V."/>
            <person name="Barry K.W."/>
            <person name="Bougher N.L."/>
            <person name="Buchanan P."/>
            <person name="Buyck B."/>
            <person name="Bense V."/>
            <person name="Catcheside P."/>
            <person name="Chovatia M."/>
            <person name="Cooper J."/>
            <person name="Damon W."/>
            <person name="Desjardin D."/>
            <person name="Finy P."/>
            <person name="Geml J."/>
            <person name="Haridas S."/>
            <person name="Hughes K."/>
            <person name="Justo A."/>
            <person name="Karasinski D."/>
            <person name="Kautmanova I."/>
            <person name="Kiss B."/>
            <person name="Kocsube S."/>
            <person name="Kotiranta H."/>
            <person name="LaButti K.M."/>
            <person name="Lechner B.E."/>
            <person name="Liimatainen K."/>
            <person name="Lipzen A."/>
            <person name="Lukacs Z."/>
            <person name="Mihaltcheva S."/>
            <person name="Morgado L.N."/>
            <person name="Niskanen T."/>
            <person name="Noordeloos M.E."/>
            <person name="Ohm R.A."/>
            <person name="Ortiz-Santana B."/>
            <person name="Ovrebo C."/>
            <person name="Racz N."/>
            <person name="Riley R."/>
            <person name="Savchenko A."/>
            <person name="Shiryaev A."/>
            <person name="Soop K."/>
            <person name="Spirin V."/>
            <person name="Szebenyi C."/>
            <person name="Tomsovsky M."/>
            <person name="Tulloss R.E."/>
            <person name="Uehling J."/>
            <person name="Grigoriev I.V."/>
            <person name="Vagvolgyi C."/>
            <person name="Papp T."/>
            <person name="Martin F.M."/>
            <person name="Miettinen O."/>
            <person name="Hibbett D.S."/>
            <person name="Nagy L.G."/>
        </authorList>
    </citation>
    <scope>NUCLEOTIDE SEQUENCE [LARGE SCALE GENOMIC DNA]</scope>
    <source>
        <strain evidence="1 2">FP101781</strain>
    </source>
</reference>
<gene>
    <name evidence="1" type="ORF">FA13DRAFT_1909836</name>
</gene>
<evidence type="ECO:0000313" key="1">
    <source>
        <dbReference type="EMBL" id="TEB24194.1"/>
    </source>
</evidence>
<dbReference type="SUPFAM" id="SSF48403">
    <property type="entry name" value="Ankyrin repeat"/>
    <property type="match status" value="1"/>
</dbReference>
<dbReference type="Proteomes" id="UP000298030">
    <property type="component" value="Unassembled WGS sequence"/>
</dbReference>
<name>A0A4Y7SRD9_COPMI</name>
<dbReference type="InterPro" id="IPR036770">
    <property type="entry name" value="Ankyrin_rpt-contain_sf"/>
</dbReference>
<sequence>MQNLPLWTSCTRYTPILHTILSSKTPLPFLEKLLTVAYSESPPDDMNLDITVQNGSGETPLVVAFQSGDEAIIRLLLSQRNVDADLRDGQGRSSLHFALMDGLGGGRKTARAPLFGPRPSTKLRDFEASRWDVYALSHPTSTQHPLGSRVVFLGDFFAAWKASGWWSLGVPASRLDHANPRYSDSTRVHTRVERTLTTPISSPEVLNKRSEDQEVQDVQWPRRKALDLSLNLRW</sequence>
<keyword evidence="2" id="KW-1185">Reference proteome</keyword>
<comment type="caution">
    <text evidence="1">The sequence shown here is derived from an EMBL/GenBank/DDBJ whole genome shotgun (WGS) entry which is preliminary data.</text>
</comment>
<dbReference type="Pfam" id="PF12796">
    <property type="entry name" value="Ank_2"/>
    <property type="match status" value="1"/>
</dbReference>
<dbReference type="AlphaFoldDB" id="A0A4Y7SRD9"/>
<dbReference type="Gene3D" id="1.25.40.20">
    <property type="entry name" value="Ankyrin repeat-containing domain"/>
    <property type="match status" value="1"/>
</dbReference>
<dbReference type="OrthoDB" id="194358at2759"/>
<dbReference type="InterPro" id="IPR002110">
    <property type="entry name" value="Ankyrin_rpt"/>
</dbReference>
<accession>A0A4Y7SRD9</accession>
<evidence type="ECO:0000313" key="2">
    <source>
        <dbReference type="Proteomes" id="UP000298030"/>
    </source>
</evidence>
<organism evidence="1 2">
    <name type="scientific">Coprinellus micaceus</name>
    <name type="common">Glistening ink-cap mushroom</name>
    <name type="synonym">Coprinus micaceus</name>
    <dbReference type="NCBI Taxonomy" id="71717"/>
    <lineage>
        <taxon>Eukaryota</taxon>
        <taxon>Fungi</taxon>
        <taxon>Dikarya</taxon>
        <taxon>Basidiomycota</taxon>
        <taxon>Agaricomycotina</taxon>
        <taxon>Agaricomycetes</taxon>
        <taxon>Agaricomycetidae</taxon>
        <taxon>Agaricales</taxon>
        <taxon>Agaricineae</taxon>
        <taxon>Psathyrellaceae</taxon>
        <taxon>Coprinellus</taxon>
    </lineage>
</organism>
<dbReference type="EMBL" id="QPFP01000069">
    <property type="protein sequence ID" value="TEB24194.1"/>
    <property type="molecule type" value="Genomic_DNA"/>
</dbReference>
<proteinExistence type="predicted"/>
<protein>
    <submittedName>
        <fullName evidence="1">Uncharacterized protein</fullName>
    </submittedName>
</protein>